<name>A0A3B0PIY3_9BACT</name>
<proteinExistence type="predicted"/>
<keyword evidence="3" id="KW-1185">Reference proteome</keyword>
<reference evidence="3" key="1">
    <citation type="submission" date="2018-06" db="EMBL/GenBank/DDBJ databases">
        <authorList>
            <consortium name="Pathogen Informatics"/>
        </authorList>
    </citation>
    <scope>NUCLEOTIDE SEQUENCE [LARGE SCALE GENOMIC DNA]</scope>
    <source>
        <strain evidence="3">NCTC10132</strain>
    </source>
</reference>
<protein>
    <submittedName>
        <fullName evidence="2">Uncharacterized protein</fullName>
    </submittedName>
</protein>
<accession>A0A3B0PIY3</accession>
<feature type="coiled-coil region" evidence="1">
    <location>
        <begin position="11"/>
        <end position="45"/>
    </location>
</feature>
<sequence length="130" mass="15685">MNKNIIIENYFKRELNLISESKEKIEFIENEIKDIFESIDDEEKDIPVFKENGFDTKELSKIVTTLSKKPNLIENKNLSEKLILAHEKYNEMVRVKNNLKIMEDSLIKNSLERYNSLNKEEFYQLLFYKW</sequence>
<organism evidence="2 3">
    <name type="scientific">Mycoplasmopsis edwardii</name>
    <dbReference type="NCBI Taxonomy" id="53558"/>
    <lineage>
        <taxon>Bacteria</taxon>
        <taxon>Bacillati</taxon>
        <taxon>Mycoplasmatota</taxon>
        <taxon>Mycoplasmoidales</taxon>
        <taxon>Metamycoplasmataceae</taxon>
        <taxon>Mycoplasmopsis</taxon>
    </lineage>
</organism>
<dbReference type="EMBL" id="LS991951">
    <property type="protein sequence ID" value="SYV97238.1"/>
    <property type="molecule type" value="Genomic_DNA"/>
</dbReference>
<feature type="non-terminal residue" evidence="2">
    <location>
        <position position="130"/>
    </location>
</feature>
<evidence type="ECO:0000313" key="3">
    <source>
        <dbReference type="Proteomes" id="UP000257559"/>
    </source>
</evidence>
<keyword evidence="1" id="KW-0175">Coiled coil</keyword>
<gene>
    <name evidence="2" type="ORF">NCTC10132_00597</name>
</gene>
<dbReference type="Proteomes" id="UP000257559">
    <property type="component" value="Chromosome"/>
</dbReference>
<evidence type="ECO:0000256" key="1">
    <source>
        <dbReference type="SAM" id="Coils"/>
    </source>
</evidence>
<evidence type="ECO:0000313" key="2">
    <source>
        <dbReference type="EMBL" id="SYV97238.1"/>
    </source>
</evidence>
<dbReference type="KEGG" id="medw:NCTC10132_00597"/>
<dbReference type="AlphaFoldDB" id="A0A3B0PIY3"/>